<evidence type="ECO:0000256" key="1">
    <source>
        <dbReference type="SAM" id="Phobius"/>
    </source>
</evidence>
<evidence type="ECO:0008006" key="3">
    <source>
        <dbReference type="Google" id="ProtNLM"/>
    </source>
</evidence>
<keyword evidence="1" id="KW-0812">Transmembrane</keyword>
<dbReference type="AlphaFoldDB" id="A0A0F9PGS2"/>
<sequence>MINTIDMAWLGGLLEGEGWFILKEEKYPTIGINMTAEDTINKVSDMWDRRVYHRRSQWMTVISGAYAIQWMFMLYPFLGECRQKRIREIIKFWREHTYSHASPGIHGMATCHPDRKVHSLGLCRPCYNAQRYIKRRLLRKVG</sequence>
<dbReference type="SUPFAM" id="SSF55608">
    <property type="entry name" value="Homing endonucleases"/>
    <property type="match status" value="1"/>
</dbReference>
<protein>
    <recommendedName>
        <fullName evidence="3">Homing endonuclease LAGLIDADG domain-containing protein</fullName>
    </recommendedName>
</protein>
<feature type="transmembrane region" description="Helical" evidence="1">
    <location>
        <begin position="58"/>
        <end position="78"/>
    </location>
</feature>
<dbReference type="InterPro" id="IPR027434">
    <property type="entry name" value="Homing_endonucl"/>
</dbReference>
<keyword evidence="1" id="KW-1133">Transmembrane helix</keyword>
<comment type="caution">
    <text evidence="2">The sequence shown here is derived from an EMBL/GenBank/DDBJ whole genome shotgun (WGS) entry which is preliminary data.</text>
</comment>
<proteinExistence type="predicted"/>
<dbReference type="EMBL" id="LAZR01006382">
    <property type="protein sequence ID" value="KKM92517.1"/>
    <property type="molecule type" value="Genomic_DNA"/>
</dbReference>
<evidence type="ECO:0000313" key="2">
    <source>
        <dbReference type="EMBL" id="KKM92517.1"/>
    </source>
</evidence>
<accession>A0A0F9PGS2</accession>
<name>A0A0F9PGS2_9ZZZZ</name>
<reference evidence="2" key="1">
    <citation type="journal article" date="2015" name="Nature">
        <title>Complex archaea that bridge the gap between prokaryotes and eukaryotes.</title>
        <authorList>
            <person name="Spang A."/>
            <person name="Saw J.H."/>
            <person name="Jorgensen S.L."/>
            <person name="Zaremba-Niedzwiedzka K."/>
            <person name="Martijn J."/>
            <person name="Lind A.E."/>
            <person name="van Eijk R."/>
            <person name="Schleper C."/>
            <person name="Guy L."/>
            <person name="Ettema T.J."/>
        </authorList>
    </citation>
    <scope>NUCLEOTIDE SEQUENCE</scope>
</reference>
<gene>
    <name evidence="2" type="ORF">LCGC14_1217740</name>
</gene>
<organism evidence="2">
    <name type="scientific">marine sediment metagenome</name>
    <dbReference type="NCBI Taxonomy" id="412755"/>
    <lineage>
        <taxon>unclassified sequences</taxon>
        <taxon>metagenomes</taxon>
        <taxon>ecological metagenomes</taxon>
    </lineage>
</organism>
<keyword evidence="1" id="KW-0472">Membrane</keyword>